<dbReference type="Pfam" id="PF04338">
    <property type="entry name" value="DUF481"/>
    <property type="match status" value="1"/>
</dbReference>
<name>A0A838L9L9_9SPHN</name>
<feature type="signal peptide" evidence="2">
    <location>
        <begin position="1"/>
        <end position="19"/>
    </location>
</feature>
<evidence type="ECO:0000256" key="2">
    <source>
        <dbReference type="SAM" id="SignalP"/>
    </source>
</evidence>
<accession>A0A838L9L9</accession>
<sequence length="356" mass="38132">MMYRALYLCLLAPATAAVAQPPEAETAQAEPLPPIIWLAPPPASGSFETPVAVPEAPMVTLLIPPPPNPNAVALPPAARAVLEQAMKTNDAATFAAVEKTTREQYPDGGPQIDALAAKNAAQIAEKQAADARAKAEKLAAASFLDNWKGEIDLGGSYTKGNTDAVAIYGAFKLNKEGLNWRHALSARADYAKSAGELSTDKDTAAYQPQYKLTDRLYIYGLGQFDRDEILGIRYRFTESAGLGYTLAKGSKFTLAVEAGPAVRETRYIGQPRDTNPAGRGSVNFDWKPNGNIELSNQSAVYVESDDTNITSTTALTSKLFGPVKGQISYNLTYEDDVPGQAKNFDTITAASLVYSF</sequence>
<gene>
    <name evidence="3" type="ORF">HZF05_16710</name>
</gene>
<keyword evidence="4" id="KW-1185">Reference proteome</keyword>
<evidence type="ECO:0000313" key="4">
    <source>
        <dbReference type="Proteomes" id="UP000570166"/>
    </source>
</evidence>
<organism evidence="3 4">
    <name type="scientific">Sphingomonas chungangi</name>
    <dbReference type="NCBI Taxonomy" id="2683589"/>
    <lineage>
        <taxon>Bacteria</taxon>
        <taxon>Pseudomonadati</taxon>
        <taxon>Pseudomonadota</taxon>
        <taxon>Alphaproteobacteria</taxon>
        <taxon>Sphingomonadales</taxon>
        <taxon>Sphingomonadaceae</taxon>
        <taxon>Sphingomonas</taxon>
    </lineage>
</organism>
<evidence type="ECO:0000256" key="1">
    <source>
        <dbReference type="SAM" id="Coils"/>
    </source>
</evidence>
<dbReference type="AlphaFoldDB" id="A0A838L9L9"/>
<keyword evidence="2" id="KW-0732">Signal</keyword>
<reference evidence="3 4" key="1">
    <citation type="submission" date="2020-07" db="EMBL/GenBank/DDBJ databases">
        <authorList>
            <person name="Sun Q."/>
        </authorList>
    </citation>
    <scope>NUCLEOTIDE SEQUENCE [LARGE SCALE GENOMIC DNA]</scope>
    <source>
        <strain evidence="3 4">CGMCC 1.13654</strain>
    </source>
</reference>
<evidence type="ECO:0000313" key="3">
    <source>
        <dbReference type="EMBL" id="MBA2935727.1"/>
    </source>
</evidence>
<dbReference type="Proteomes" id="UP000570166">
    <property type="component" value="Unassembled WGS sequence"/>
</dbReference>
<keyword evidence="1" id="KW-0175">Coiled coil</keyword>
<proteinExistence type="predicted"/>
<comment type="caution">
    <text evidence="3">The sequence shown here is derived from an EMBL/GenBank/DDBJ whole genome shotgun (WGS) entry which is preliminary data.</text>
</comment>
<feature type="coiled-coil region" evidence="1">
    <location>
        <begin position="114"/>
        <end position="141"/>
    </location>
</feature>
<dbReference type="EMBL" id="JACEIB010000026">
    <property type="protein sequence ID" value="MBA2935727.1"/>
    <property type="molecule type" value="Genomic_DNA"/>
</dbReference>
<feature type="chain" id="PRO_5032996580" evidence="2">
    <location>
        <begin position="20"/>
        <end position="356"/>
    </location>
</feature>
<dbReference type="RefSeq" id="WP_160362928.1">
    <property type="nucleotide sequence ID" value="NZ_JACEIB010000026.1"/>
</dbReference>
<dbReference type="InterPro" id="IPR007433">
    <property type="entry name" value="DUF481"/>
</dbReference>
<protein>
    <submittedName>
        <fullName evidence="3">DUF481 domain-containing protein</fullName>
    </submittedName>
</protein>